<keyword evidence="2" id="KW-1185">Reference proteome</keyword>
<name>A0A0M6YJX1_9RHOB</name>
<gene>
    <name evidence="1" type="ORF">JDO7802_02117</name>
</gene>
<protein>
    <submittedName>
        <fullName evidence="1">Uncharacterized protein</fullName>
    </submittedName>
</protein>
<dbReference type="AlphaFoldDB" id="A0A0M6YJX1"/>
<evidence type="ECO:0000313" key="2">
    <source>
        <dbReference type="Proteomes" id="UP000049222"/>
    </source>
</evidence>
<dbReference type="STRING" id="420998.JDO7802_02117"/>
<evidence type="ECO:0000313" key="1">
    <source>
        <dbReference type="EMBL" id="CTQ50099.1"/>
    </source>
</evidence>
<organism evidence="1 2">
    <name type="scientific">Jannaschia donghaensis</name>
    <dbReference type="NCBI Taxonomy" id="420998"/>
    <lineage>
        <taxon>Bacteria</taxon>
        <taxon>Pseudomonadati</taxon>
        <taxon>Pseudomonadota</taxon>
        <taxon>Alphaproteobacteria</taxon>
        <taxon>Rhodobacterales</taxon>
        <taxon>Roseobacteraceae</taxon>
        <taxon>Jannaschia</taxon>
    </lineage>
</organism>
<dbReference type="Proteomes" id="UP000049222">
    <property type="component" value="Unassembled WGS sequence"/>
</dbReference>
<sequence length="255" mass="28774">MKSIVCVDPAHSAPASADIAKFLYDEIFGASASFDHQYVMAGEMLAAFFERFGAAEYTDDTSVVGVRIGRAEFSRRIVAADTSRELSLIDIVDLLFAYFRQYGPRRKGETDPKKILRAIVPPRMVPVLQMIGLLNSDLGPDPSVLPILIKGGFIEGAGRRLVREGYTWPTDWVSDVATNILRRTREQSEIFAFEKEDGMAFMMVTEQSSHEDCARYRWRYGEYLPSPGTRPFVHPVDDPFLQYVGRKFRAELDGD</sequence>
<accession>A0A0M6YJX1</accession>
<dbReference type="RefSeq" id="WP_055085345.1">
    <property type="nucleotide sequence ID" value="NZ_CXSU01000012.1"/>
</dbReference>
<dbReference type="EMBL" id="CXSU01000012">
    <property type="protein sequence ID" value="CTQ50099.1"/>
    <property type="molecule type" value="Genomic_DNA"/>
</dbReference>
<proteinExistence type="predicted"/>
<reference evidence="1 2" key="1">
    <citation type="submission" date="2015-07" db="EMBL/GenBank/DDBJ databases">
        <authorList>
            <person name="Noorani M."/>
        </authorList>
    </citation>
    <scope>NUCLEOTIDE SEQUENCE [LARGE SCALE GENOMIC DNA]</scope>
    <source>
        <strain evidence="1 2">CECT 7802</strain>
    </source>
</reference>